<gene>
    <name evidence="4" type="ORF">AKG39_05835</name>
</gene>
<sequence>MKIAFKGGTPARDIFIPYGKQYIDEHDIEAVTKVLKSPYLTTGPKVEEFEKKLCGITGAKYAIALSSGTSALHAACHAAGIQQGDEVITTPMTFAASANCILYCGGTPVFADIDAGTWNIKPEEIEKNVTSKTKAVIAVDFTGQAVQLDEIRDICKRYNLILIEDAAHAIGTKYNGIPVGNISDLTTFSFHPVKTITCGEGGAVLTNNEEYYKKIMLFRSHAITREIDEISQHPFNGYNEQIGLGYNYRMTDMQAALGISQLDKLWIFSNRRSEIVKKYNEAFSEIPQLTIQQEIQESDTTRHLYIIRIKSSLLKVNRNEIYKALNAENIGLQVHYIPVYYHPYYQSLGYNKGICPIAEKLYEEIITIPLYFSLTDDDVQDVIKGIKKVINYYKC</sequence>
<keyword evidence="5" id="KW-1185">Reference proteome</keyword>
<dbReference type="Proteomes" id="UP000036873">
    <property type="component" value="Unassembled WGS sequence"/>
</dbReference>
<dbReference type="Gene3D" id="3.40.640.10">
    <property type="entry name" value="Type I PLP-dependent aspartate aminotransferase-like (Major domain)"/>
    <property type="match status" value="1"/>
</dbReference>
<dbReference type="InterPro" id="IPR000653">
    <property type="entry name" value="DegT/StrS_aminotransferase"/>
</dbReference>
<dbReference type="Pfam" id="PF01041">
    <property type="entry name" value="DegT_DnrJ_EryC1"/>
    <property type="match status" value="1"/>
</dbReference>
<name>A0A0L6U2S7_9FIRM</name>
<dbReference type="InterPro" id="IPR020026">
    <property type="entry name" value="PseC"/>
</dbReference>
<feature type="modified residue" description="N6-(pyridoxal phosphate)lysine" evidence="2">
    <location>
        <position position="194"/>
    </location>
</feature>
<dbReference type="InterPro" id="IPR015424">
    <property type="entry name" value="PyrdxlP-dep_Trfase"/>
</dbReference>
<dbReference type="CDD" id="cd00616">
    <property type="entry name" value="AHBA_syn"/>
    <property type="match status" value="1"/>
</dbReference>
<dbReference type="InterPro" id="IPR015422">
    <property type="entry name" value="PyrdxlP-dep_Trfase_small"/>
</dbReference>
<feature type="active site" description="Proton acceptor" evidence="1">
    <location>
        <position position="194"/>
    </location>
</feature>
<evidence type="ECO:0000256" key="1">
    <source>
        <dbReference type="PIRSR" id="PIRSR000390-1"/>
    </source>
</evidence>
<dbReference type="Gene3D" id="3.90.1150.10">
    <property type="entry name" value="Aspartate Aminotransferase, domain 1"/>
    <property type="match status" value="1"/>
</dbReference>
<reference evidence="5" key="1">
    <citation type="submission" date="2015-07" db="EMBL/GenBank/DDBJ databases">
        <title>Draft genome sequence of Acetobacterium bakii DSM 8293, a potential psychrophilic chemical producer through syngas fermentation.</title>
        <authorList>
            <person name="Song Y."/>
            <person name="Hwang S."/>
            <person name="Cho B.-K."/>
        </authorList>
    </citation>
    <scope>NUCLEOTIDE SEQUENCE [LARGE SCALE GENOMIC DNA]</scope>
    <source>
        <strain evidence="5">DSM 8239</strain>
    </source>
</reference>
<keyword evidence="4" id="KW-0032">Aminotransferase</keyword>
<dbReference type="OrthoDB" id="9810913at2"/>
<evidence type="ECO:0000313" key="4">
    <source>
        <dbReference type="EMBL" id="KNZ42657.1"/>
    </source>
</evidence>
<dbReference type="PANTHER" id="PTHR30244">
    <property type="entry name" value="TRANSAMINASE"/>
    <property type="match status" value="1"/>
</dbReference>
<dbReference type="PATRIC" id="fig|52689.4.peg.258"/>
<dbReference type="PIRSF" id="PIRSF000390">
    <property type="entry name" value="PLP_StrS"/>
    <property type="match status" value="1"/>
</dbReference>
<dbReference type="EMBL" id="LGYO01000011">
    <property type="protein sequence ID" value="KNZ42657.1"/>
    <property type="molecule type" value="Genomic_DNA"/>
</dbReference>
<evidence type="ECO:0000256" key="2">
    <source>
        <dbReference type="PIRSR" id="PIRSR000390-2"/>
    </source>
</evidence>
<dbReference type="STRING" id="52689.AKG39_05835"/>
<evidence type="ECO:0000313" key="5">
    <source>
        <dbReference type="Proteomes" id="UP000036873"/>
    </source>
</evidence>
<organism evidence="4 5">
    <name type="scientific">Acetobacterium bakii</name>
    <dbReference type="NCBI Taxonomy" id="52689"/>
    <lineage>
        <taxon>Bacteria</taxon>
        <taxon>Bacillati</taxon>
        <taxon>Bacillota</taxon>
        <taxon>Clostridia</taxon>
        <taxon>Eubacteriales</taxon>
        <taxon>Eubacteriaceae</taxon>
        <taxon>Acetobacterium</taxon>
    </lineage>
</organism>
<comment type="similarity">
    <text evidence="3">Belongs to the DegT/DnrJ/EryC1 family.</text>
</comment>
<protein>
    <submittedName>
        <fullName evidence="4">Aminotransferase DegT</fullName>
    </submittedName>
</protein>
<comment type="caution">
    <text evidence="4">The sequence shown here is derived from an EMBL/GenBank/DDBJ whole genome shotgun (WGS) entry which is preliminary data.</text>
</comment>
<evidence type="ECO:0000256" key="3">
    <source>
        <dbReference type="RuleBase" id="RU004508"/>
    </source>
</evidence>
<keyword evidence="2 3" id="KW-0663">Pyridoxal phosphate</keyword>
<dbReference type="RefSeq" id="WP_050739424.1">
    <property type="nucleotide sequence ID" value="NZ_LGYO01000011.1"/>
</dbReference>
<dbReference type="GO" id="GO:0030170">
    <property type="term" value="F:pyridoxal phosphate binding"/>
    <property type="evidence" value="ECO:0007669"/>
    <property type="project" value="TreeGrafter"/>
</dbReference>
<dbReference type="InterPro" id="IPR015421">
    <property type="entry name" value="PyrdxlP-dep_Trfase_major"/>
</dbReference>
<dbReference type="NCBIfam" id="TIGR03588">
    <property type="entry name" value="PseC"/>
    <property type="match status" value="1"/>
</dbReference>
<dbReference type="GO" id="GO:0000271">
    <property type="term" value="P:polysaccharide biosynthetic process"/>
    <property type="evidence" value="ECO:0007669"/>
    <property type="project" value="TreeGrafter"/>
</dbReference>
<dbReference type="GO" id="GO:0008483">
    <property type="term" value="F:transaminase activity"/>
    <property type="evidence" value="ECO:0007669"/>
    <property type="project" value="UniProtKB-KW"/>
</dbReference>
<proteinExistence type="inferred from homology"/>
<dbReference type="SUPFAM" id="SSF53383">
    <property type="entry name" value="PLP-dependent transferases"/>
    <property type="match status" value="1"/>
</dbReference>
<dbReference type="AlphaFoldDB" id="A0A0L6U2S7"/>
<accession>A0A0L6U2S7</accession>
<dbReference type="PANTHER" id="PTHR30244:SF34">
    <property type="entry name" value="DTDP-4-AMINO-4,6-DIDEOXYGALACTOSE TRANSAMINASE"/>
    <property type="match status" value="1"/>
</dbReference>
<keyword evidence="4" id="KW-0808">Transferase</keyword>